<dbReference type="Proteomes" id="UP000523087">
    <property type="component" value="Unassembled WGS sequence"/>
</dbReference>
<feature type="compositionally biased region" description="Acidic residues" evidence="1">
    <location>
        <begin position="121"/>
        <end position="132"/>
    </location>
</feature>
<feature type="region of interest" description="Disordered" evidence="1">
    <location>
        <begin position="119"/>
        <end position="175"/>
    </location>
</feature>
<comment type="caution">
    <text evidence="2">The sequence shown here is derived from an EMBL/GenBank/DDBJ whole genome shotgun (WGS) entry which is preliminary data.</text>
</comment>
<organism evidence="2 3">
    <name type="scientific">Thermaerobacillus caldiproteolyticus</name>
    <dbReference type="NCBI Taxonomy" id="247480"/>
    <lineage>
        <taxon>Bacteria</taxon>
        <taxon>Bacillati</taxon>
        <taxon>Bacillota</taxon>
        <taxon>Bacilli</taxon>
        <taxon>Bacillales</taxon>
        <taxon>Anoxybacillaceae</taxon>
        <taxon>Thermaerobacillus</taxon>
    </lineage>
</organism>
<name>A0A7V9Z3S3_9BACL</name>
<reference evidence="2 3" key="1">
    <citation type="submission" date="2020-07" db="EMBL/GenBank/DDBJ databases">
        <title>Genomic Encyclopedia of Type Strains, Phase IV (KMG-IV): sequencing the most valuable type-strain genomes for metagenomic binning, comparative biology and taxonomic classification.</title>
        <authorList>
            <person name="Goeker M."/>
        </authorList>
    </citation>
    <scope>NUCLEOTIDE SEQUENCE [LARGE SCALE GENOMIC DNA]</scope>
    <source>
        <strain evidence="2 3">DSM 15730</strain>
    </source>
</reference>
<dbReference type="Pfam" id="PF14181">
    <property type="entry name" value="YqfQ"/>
    <property type="match status" value="1"/>
</dbReference>
<dbReference type="RefSeq" id="WP_258560988.1">
    <property type="nucleotide sequence ID" value="NZ_JACDUT010000001.1"/>
</dbReference>
<accession>A0A7V9Z3S3</accession>
<gene>
    <name evidence="2" type="ORF">HNR31_000259</name>
</gene>
<evidence type="ECO:0000313" key="2">
    <source>
        <dbReference type="EMBL" id="MBA2873507.1"/>
    </source>
</evidence>
<feature type="compositionally biased region" description="Basic and acidic residues" evidence="1">
    <location>
        <begin position="147"/>
        <end position="168"/>
    </location>
</feature>
<sequence length="175" mass="19447">MIRRPPMFPPTPARSFPLMNASFPTQPIQPRPGLGGFLARLFSRGQPAPPVPHGFMMPTLQNAATNVAANTGGGLGGILTNVQRMLGIAQNVVPMVQQYGPLVKNIPAMMKIWKELKTTNEEENEENEEKEEKEEKQEKKKKTSSSVKRDIPTAKATDREKTTKEPKPSKPKLYI</sequence>
<dbReference type="InterPro" id="IPR025571">
    <property type="entry name" value="YqfQ"/>
</dbReference>
<evidence type="ECO:0000256" key="1">
    <source>
        <dbReference type="SAM" id="MobiDB-lite"/>
    </source>
</evidence>
<dbReference type="EMBL" id="JACDUT010000001">
    <property type="protein sequence ID" value="MBA2873507.1"/>
    <property type="molecule type" value="Genomic_DNA"/>
</dbReference>
<protein>
    <submittedName>
        <fullName evidence="2">Sec-independent protein translocase protein TatA</fullName>
    </submittedName>
</protein>
<proteinExistence type="predicted"/>
<dbReference type="AlphaFoldDB" id="A0A7V9Z3S3"/>
<keyword evidence="3" id="KW-1185">Reference proteome</keyword>
<evidence type="ECO:0000313" key="3">
    <source>
        <dbReference type="Proteomes" id="UP000523087"/>
    </source>
</evidence>